<dbReference type="Gene3D" id="1.20.1280.50">
    <property type="match status" value="1"/>
</dbReference>
<dbReference type="EMBL" id="JBBPBN010000030">
    <property type="protein sequence ID" value="KAK9005794.1"/>
    <property type="molecule type" value="Genomic_DNA"/>
</dbReference>
<comment type="subcellular location">
    <subcellularLocation>
        <location evidence="1">Nucleus</location>
    </subcellularLocation>
</comment>
<evidence type="ECO:0000313" key="4">
    <source>
        <dbReference type="Proteomes" id="UP001396334"/>
    </source>
</evidence>
<dbReference type="SUPFAM" id="SSF81383">
    <property type="entry name" value="F-box domain"/>
    <property type="match status" value="1"/>
</dbReference>
<dbReference type="Pfam" id="PF12937">
    <property type="entry name" value="F-box-like"/>
    <property type="match status" value="1"/>
</dbReference>
<dbReference type="CDD" id="cd09917">
    <property type="entry name" value="F-box_SF"/>
    <property type="match status" value="1"/>
</dbReference>
<evidence type="ECO:0000313" key="3">
    <source>
        <dbReference type="EMBL" id="KAK9005794.1"/>
    </source>
</evidence>
<organism evidence="3 4">
    <name type="scientific">Hibiscus sabdariffa</name>
    <name type="common">roselle</name>
    <dbReference type="NCBI Taxonomy" id="183260"/>
    <lineage>
        <taxon>Eukaryota</taxon>
        <taxon>Viridiplantae</taxon>
        <taxon>Streptophyta</taxon>
        <taxon>Embryophyta</taxon>
        <taxon>Tracheophyta</taxon>
        <taxon>Spermatophyta</taxon>
        <taxon>Magnoliopsida</taxon>
        <taxon>eudicotyledons</taxon>
        <taxon>Gunneridae</taxon>
        <taxon>Pentapetalae</taxon>
        <taxon>rosids</taxon>
        <taxon>malvids</taxon>
        <taxon>Malvales</taxon>
        <taxon>Malvaceae</taxon>
        <taxon>Malvoideae</taxon>
        <taxon>Hibiscus</taxon>
    </lineage>
</organism>
<comment type="pathway">
    <text evidence="1">Protein modification; protein ubiquitination.</text>
</comment>
<dbReference type="PANTHER" id="PTHR12874">
    <property type="entry name" value="F-BOX ONLY PROTEIN 48-RELATED"/>
    <property type="match status" value="1"/>
</dbReference>
<sequence>MSERNPKTPPPWEALILVAHYLDPQTLATASCVSKSWSQALSLDLVWQPLCASRFPSLSNLKISHPSVPYHRLYVIGLAAFKRRQKPPPKPRLSIDNLVFAIELSSKGVLVFTVAEAASKINNIQGNQVFKFDVDVNRDCFWGNENECLEDMSITWNVVLEGWGAVFTMMDCRRKWSCGTAAEGWFWEELPCPGCYSRDVGSGMVADVKVSSGADRKVSVGILRVGDWRYVSMEDGLRYLQHFLLPCECD</sequence>
<feature type="domain" description="F-box" evidence="2">
    <location>
        <begin position="11"/>
        <end position="51"/>
    </location>
</feature>
<accession>A0ABR2QYR2</accession>
<reference evidence="3 4" key="1">
    <citation type="journal article" date="2024" name="G3 (Bethesda)">
        <title>Genome assembly of Hibiscus sabdariffa L. provides insights into metabolisms of medicinal natural products.</title>
        <authorList>
            <person name="Kim T."/>
        </authorList>
    </citation>
    <scope>NUCLEOTIDE SEQUENCE [LARGE SCALE GENOMIC DNA]</scope>
    <source>
        <strain evidence="3">TK-2024</strain>
        <tissue evidence="3">Old leaves</tissue>
    </source>
</reference>
<comment type="subunit">
    <text evidence="1">Component of the SCF-type E3 ligase complex.</text>
</comment>
<evidence type="ECO:0000256" key="1">
    <source>
        <dbReference type="RuleBase" id="RU369085"/>
    </source>
</evidence>
<dbReference type="InterPro" id="IPR001810">
    <property type="entry name" value="F-box_dom"/>
</dbReference>
<keyword evidence="1" id="KW-0833">Ubl conjugation pathway</keyword>
<comment type="caution">
    <text evidence="3">The sequence shown here is derived from an EMBL/GenBank/DDBJ whole genome shotgun (WGS) entry which is preliminary data.</text>
</comment>
<name>A0ABR2QYR2_9ROSI</name>
<dbReference type="PANTHER" id="PTHR12874:SF16">
    <property type="entry name" value="OS01G0800800 PROTEIN"/>
    <property type="match status" value="1"/>
</dbReference>
<evidence type="ECO:0000259" key="2">
    <source>
        <dbReference type="Pfam" id="PF12937"/>
    </source>
</evidence>
<proteinExistence type="predicted"/>
<comment type="function">
    <text evidence="1">Acts as a component of a SCF E3 ubiquitin ligase complexes.</text>
</comment>
<protein>
    <recommendedName>
        <fullName evidence="1">F-box protein</fullName>
    </recommendedName>
</protein>
<dbReference type="InterPro" id="IPR036047">
    <property type="entry name" value="F-box-like_dom_sf"/>
</dbReference>
<keyword evidence="4" id="KW-1185">Reference proteome</keyword>
<gene>
    <name evidence="3" type="ORF">V6N11_043214</name>
</gene>
<dbReference type="Proteomes" id="UP001396334">
    <property type="component" value="Unassembled WGS sequence"/>
</dbReference>
<keyword evidence="1" id="KW-0539">Nucleus</keyword>